<evidence type="ECO:0000313" key="1">
    <source>
        <dbReference type="EMBL" id="KAK7504129.1"/>
    </source>
</evidence>
<name>A0ABD0LYN0_9CAEN</name>
<sequence length="137" mass="14838">MAQGQIGLTFKSVVSQRFDSHLPKSDPPLPWAVGRILTPTSALQESMNLQKHLTLKHSPRKQGWPAFTVGAGERRLPLLLSVRMRFITGVLENVKVALLCSASASVAYGGGNVTGDGVGQGDQGSWRTGRAWMIDQR</sequence>
<dbReference type="EMBL" id="JACVVK020000016">
    <property type="protein sequence ID" value="KAK7504129.1"/>
    <property type="molecule type" value="Genomic_DNA"/>
</dbReference>
<accession>A0ABD0LYN0</accession>
<comment type="caution">
    <text evidence="1">The sequence shown here is derived from an EMBL/GenBank/DDBJ whole genome shotgun (WGS) entry which is preliminary data.</text>
</comment>
<evidence type="ECO:0000313" key="2">
    <source>
        <dbReference type="Proteomes" id="UP001519460"/>
    </source>
</evidence>
<reference evidence="1 2" key="1">
    <citation type="journal article" date="2023" name="Sci. Data">
        <title>Genome assembly of the Korean intertidal mud-creeper Batillaria attramentaria.</title>
        <authorList>
            <person name="Patra A.K."/>
            <person name="Ho P.T."/>
            <person name="Jun S."/>
            <person name="Lee S.J."/>
            <person name="Kim Y."/>
            <person name="Won Y.J."/>
        </authorList>
    </citation>
    <scope>NUCLEOTIDE SEQUENCE [LARGE SCALE GENOMIC DNA]</scope>
    <source>
        <strain evidence="1">Wonlab-2016</strain>
    </source>
</reference>
<organism evidence="1 2">
    <name type="scientific">Batillaria attramentaria</name>
    <dbReference type="NCBI Taxonomy" id="370345"/>
    <lineage>
        <taxon>Eukaryota</taxon>
        <taxon>Metazoa</taxon>
        <taxon>Spiralia</taxon>
        <taxon>Lophotrochozoa</taxon>
        <taxon>Mollusca</taxon>
        <taxon>Gastropoda</taxon>
        <taxon>Caenogastropoda</taxon>
        <taxon>Sorbeoconcha</taxon>
        <taxon>Cerithioidea</taxon>
        <taxon>Batillariidae</taxon>
        <taxon>Batillaria</taxon>
    </lineage>
</organism>
<dbReference type="AlphaFoldDB" id="A0ABD0LYN0"/>
<gene>
    <name evidence="1" type="ORF">BaRGS_00004433</name>
</gene>
<keyword evidence="2" id="KW-1185">Reference proteome</keyword>
<proteinExistence type="predicted"/>
<dbReference type="Proteomes" id="UP001519460">
    <property type="component" value="Unassembled WGS sequence"/>
</dbReference>
<protein>
    <submittedName>
        <fullName evidence="1">Uncharacterized protein</fullName>
    </submittedName>
</protein>